<dbReference type="PANTHER" id="PTHR14167">
    <property type="entry name" value="SH3 DOMAIN-CONTAINING"/>
    <property type="match status" value="1"/>
</dbReference>
<feature type="compositionally biased region" description="Pro residues" evidence="6">
    <location>
        <begin position="1463"/>
        <end position="1473"/>
    </location>
</feature>
<organism evidence="10 11">
    <name type="scientific">Biomphalaria glabrata</name>
    <name type="common">Bloodfluke planorb</name>
    <name type="synonym">Freshwater snail</name>
    <dbReference type="NCBI Taxonomy" id="6526"/>
    <lineage>
        <taxon>Eukaryota</taxon>
        <taxon>Metazoa</taxon>
        <taxon>Spiralia</taxon>
        <taxon>Lophotrochozoa</taxon>
        <taxon>Mollusca</taxon>
        <taxon>Gastropoda</taxon>
        <taxon>Heterobranchia</taxon>
        <taxon>Euthyneura</taxon>
        <taxon>Panpulmonata</taxon>
        <taxon>Hygrophila</taxon>
        <taxon>Lymnaeoidea</taxon>
        <taxon>Planorbidae</taxon>
        <taxon>Biomphalaria</taxon>
    </lineage>
</organism>
<dbReference type="FunFam" id="2.30.42.10:FF:000055">
    <property type="entry name" value="PDZ and LIM domain protein 3"/>
    <property type="match status" value="1"/>
</dbReference>
<feature type="domain" description="SH3" evidence="7">
    <location>
        <begin position="1877"/>
        <end position="1936"/>
    </location>
</feature>
<dbReference type="CDD" id="cd06753">
    <property type="entry name" value="PDZ_PDLIM-like"/>
    <property type="match status" value="1"/>
</dbReference>
<feature type="compositionally biased region" description="Polar residues" evidence="6">
    <location>
        <begin position="1479"/>
        <end position="1510"/>
    </location>
</feature>
<feature type="compositionally biased region" description="Basic and acidic residues" evidence="6">
    <location>
        <begin position="394"/>
        <end position="417"/>
    </location>
</feature>
<feature type="compositionally biased region" description="Low complexity" evidence="6">
    <location>
        <begin position="968"/>
        <end position="979"/>
    </location>
</feature>
<feature type="region of interest" description="Disordered" evidence="6">
    <location>
        <begin position="603"/>
        <end position="794"/>
    </location>
</feature>
<evidence type="ECO:0000256" key="5">
    <source>
        <dbReference type="PROSITE-ProRule" id="PRU00192"/>
    </source>
</evidence>
<feature type="compositionally biased region" description="Polar residues" evidence="6">
    <location>
        <begin position="784"/>
        <end position="794"/>
    </location>
</feature>
<dbReference type="RefSeq" id="XP_055877344.1">
    <property type="nucleotide sequence ID" value="XM_056021369.1"/>
</dbReference>
<dbReference type="CDD" id="cd11781">
    <property type="entry name" value="SH3_Sorbs_1"/>
    <property type="match status" value="1"/>
</dbReference>
<feature type="compositionally biased region" description="Pro residues" evidence="6">
    <location>
        <begin position="279"/>
        <end position="296"/>
    </location>
</feature>
<feature type="region of interest" description="Disordered" evidence="6">
    <location>
        <begin position="1741"/>
        <end position="1799"/>
    </location>
</feature>
<dbReference type="OMA" id="NIAPVWR"/>
<feature type="region of interest" description="Disordered" evidence="6">
    <location>
        <begin position="87"/>
        <end position="236"/>
    </location>
</feature>
<evidence type="ECO:0000259" key="7">
    <source>
        <dbReference type="PROSITE" id="PS50002"/>
    </source>
</evidence>
<feature type="compositionally biased region" description="Basic and acidic residues" evidence="6">
    <location>
        <begin position="1691"/>
        <end position="1718"/>
    </location>
</feature>
<dbReference type="CDD" id="cd11780">
    <property type="entry name" value="SH3_Sorbs_3"/>
    <property type="match status" value="1"/>
</dbReference>
<feature type="compositionally biased region" description="Basic and acidic residues" evidence="6">
    <location>
        <begin position="771"/>
        <end position="783"/>
    </location>
</feature>
<accession>A0A9W2ZR01</accession>
<feature type="region of interest" description="Disordered" evidence="6">
    <location>
        <begin position="1262"/>
        <end position="1718"/>
    </location>
</feature>
<feature type="compositionally biased region" description="Basic and acidic residues" evidence="6">
    <location>
        <begin position="871"/>
        <end position="884"/>
    </location>
</feature>
<feature type="compositionally biased region" description="Polar residues" evidence="6">
    <location>
        <begin position="849"/>
        <end position="870"/>
    </location>
</feature>
<protein>
    <submittedName>
        <fullName evidence="11">Uncharacterized protein LOC106077152 isoform X2</fullName>
    </submittedName>
</protein>
<evidence type="ECO:0000256" key="2">
    <source>
        <dbReference type="ARBA" id="ARBA00022443"/>
    </source>
</evidence>
<keyword evidence="3" id="KW-0677">Repeat</keyword>
<dbReference type="FunFam" id="2.30.30.40:FF:000001">
    <property type="entry name" value="Sorbin and SH3 domain-containing protein 1 isoform 2"/>
    <property type="match status" value="1"/>
</dbReference>
<feature type="region of interest" description="Disordered" evidence="6">
    <location>
        <begin position="1952"/>
        <end position="2002"/>
    </location>
</feature>
<feature type="compositionally biased region" description="Basic and acidic residues" evidence="6">
    <location>
        <begin position="1274"/>
        <end position="1287"/>
    </location>
</feature>
<feature type="compositionally biased region" description="Polar residues" evidence="6">
    <location>
        <begin position="1616"/>
        <end position="1626"/>
    </location>
</feature>
<dbReference type="SUPFAM" id="SSF50044">
    <property type="entry name" value="SH3-domain"/>
    <property type="match status" value="3"/>
</dbReference>
<evidence type="ECO:0000313" key="11">
    <source>
        <dbReference type="RefSeq" id="XP_055877344.1"/>
    </source>
</evidence>
<evidence type="ECO:0000259" key="9">
    <source>
        <dbReference type="PROSITE" id="PS50831"/>
    </source>
</evidence>
<feature type="compositionally biased region" description="Polar residues" evidence="6">
    <location>
        <begin position="1046"/>
        <end position="1064"/>
    </location>
</feature>
<dbReference type="PROSITE" id="PS50106">
    <property type="entry name" value="PDZ"/>
    <property type="match status" value="1"/>
</dbReference>
<feature type="domain" description="SH3" evidence="7">
    <location>
        <begin position="2074"/>
        <end position="2133"/>
    </location>
</feature>
<dbReference type="InterPro" id="IPR001452">
    <property type="entry name" value="SH3_domain"/>
</dbReference>
<feature type="compositionally biased region" description="Polar residues" evidence="6">
    <location>
        <begin position="485"/>
        <end position="500"/>
    </location>
</feature>
<dbReference type="Gene3D" id="2.30.30.40">
    <property type="entry name" value="SH3 Domains"/>
    <property type="match status" value="3"/>
</dbReference>
<evidence type="ECO:0000259" key="8">
    <source>
        <dbReference type="PROSITE" id="PS50106"/>
    </source>
</evidence>
<keyword evidence="2 5" id="KW-0728">SH3 domain</keyword>
<dbReference type="PROSITE" id="PS50002">
    <property type="entry name" value="SH3"/>
    <property type="match status" value="3"/>
</dbReference>
<feature type="region of interest" description="Disordered" evidence="6">
    <location>
        <begin position="260"/>
        <end position="368"/>
    </location>
</feature>
<feature type="compositionally biased region" description="Basic and acidic residues" evidence="6">
    <location>
        <begin position="1296"/>
        <end position="1316"/>
    </location>
</feature>
<feature type="compositionally biased region" description="Basic and acidic residues" evidence="6">
    <location>
        <begin position="1006"/>
        <end position="1019"/>
    </location>
</feature>
<dbReference type="Pfam" id="PF14604">
    <property type="entry name" value="SH3_9"/>
    <property type="match status" value="2"/>
</dbReference>
<sequence length="2133" mass="237590">MTTFTVVLTGGSPWGFRLQGGREFNEPVIIAKINPNSKAFHEGLQVNDQVLAINGQNIHGLNHSEVQSLIKNVNTGSLTLLLERDTHTHNGHTNGGHRPSQVIPGGGSSLGSTESLLEAGASFDQNGPGQSSGRSSASMTEWSPRGQNDTNNNITNHHHLSYSHGYGDPHSSGHTNGGYETLHRPTSSPHHQRQRPAPAYHQERHHRQNELNVEYQHPQSSSSPYSSTSFSSPSSSRQLYTDVAKWPTAQRNNDLVTASPALASKPHPHQAGSKLEIAHPPPQSPVKHPPPLPVQVPTPYLRPIVPPSQIASTNYKPYPDTPPQTFLPTQQVSPKLKHRLASPPQRQQQQQPTRRIHQQPMSPPGYMESVPMREFVKLLKEDLQSEPPKEEEEVSIKEKYDNYQRRQQEKEMTHPQDKPPQQQQWSPQQQQWSPQQHQWPPQSNQQNSPRQQHHQTLPFSQQQRGKAQFYPQAPSDAPSHPHQFRTLQHSRSHPNQSTFHSPPLPRQEAEAPHSPSHLRSSIYRPTAISDIFRRGSPTPSLPGDFLRQKQPSPTPSVTSTSSEYVLSGGRGRANKSRGINLFLKQQERLAAMGADVQDIQLSEGLAPDSEAQKRSVGQERSLSAVNRSKSLQSSPTVHEKSFPSTWHQRSQHLEQQQHSHPVETPDQQWGAPARSISVDAGTRRIPIPVHHASPSRPSPSIPISSAPRVRRHSQEEEPSFSGPAPSSSNLSSSWQNQREYFPLDQNKGRELGPGSYATLPAKGSRQRPHHEHFDEFNDRRTEYDNSFSSLPTISPLKSSVTLNELSETNKQLKSSQSYDFGRRDLEHILDYKDYSKPLWANTNLDNLPQSSISSQEDGQSPHSDNAVSSSDSRDTIIAKDEKSSAESLPLDLSIDMRSQDKPSPPAKPAKLTGKLIPITVVHEQSSKPPTSSNLSFPSYAGDSQDIYSPPPSQANSFFEKPTQNGPTSSLDSWNPSSSSIDNKPLDTSLKSVPAVWKPGGVSSYSAKKEYRPVRLDTSKKPVSQKPKEQQAPSAEESFAWRPPPRTESSSSLPTYTPLDSSASQDLELPPPPPRFSSSSFGQDTESRHMNGQGEDSRLPPTQSPYITLLQKSRELKLLEDSKVNDLEESTDILGQRFPGKPIVVNDEGQLPRGAQYIASKETIDGGQRISDTYYTSPAPTDTNTTQVVTEVKPVKYDGIGPVDREGIPLGFRKNVDEEKQHDWYKQMYKSLHKTDKKEDQLGINDMIDSIFQEAVKQMESNSYKPTYTFPEDISDTKSEEGLDDFPHRPSYGKSRPKADDSGYRSEPEGRYKDLMKHRSKSTTSESREVRRNSLPVQDSPWAPSNVTSRIERYRCQPRSIMDYEPGFSSIAFREQRSRFRPRSKSVSASKDKKKPHNPRIDKPGDFSQYSENYTGPIERADGDGGEDERNASEKYKKIVHGGDIPMRGLQKPAPEKTKKQEQQPPPDIPPPPSSTSISAYNISAHLSASTPSLTPPTNGSSAQNQQTKASATKERIQKSKEFFTAATSSQEQTKPNASGSSPRNGYGGPTPSPPTRNSSSNKGTHFSAKFSNSYSSTMDNKKSMYASSPSLLSPPVPQGGTKGLIGSYENLYGGKTANSNMDTSSPKPKVDLVDGHYRSRSVQSSITSPTILSPSERYRDSVPGSSWQSTNRVSAAEQLGFKPQSPTSPSKDFRHQTSDVIRKSLPVDEKEKKRKEEDVAYRKKRLEELYEEERKKRIQLDAESNSARRHHDFFTASQKSPISPNRFDELPNQTQSRQTLSPPQQPHVQTSKLTTTLSVPPERRRGFQIQGKAKALYNFTAQNPRELSFRKGDTIYLLRQIDKNWFEGEHHGRAGIFPVNYVEVLTSIEAAHMAALDAEGQARARYNFTGQSSVELSLRKGENVTLLRRVDENWFEGRSGGRQGIFPAAYVEIIREPSTPLITPAPSVITTPMTGTPEMLSPVSMEAPTPPPQPSPSAFNQRSPGSQPYAYRQPPSGQNRFMYDSQPQVELRSPDFTVYGQKGVLSPPSSRRGYGATLDRSRTSESINPTPGSSLNYDLTSSKTRSNKVADDDLALQRYKAIYTYRPQSEDELELKEGDEVFVMEKCDDGWFVGTSARTGQFGTFPGNYVQKQ</sequence>
<feature type="compositionally biased region" description="Basic and acidic residues" evidence="6">
    <location>
        <begin position="1628"/>
        <end position="1637"/>
    </location>
</feature>
<dbReference type="Pfam" id="PF00595">
    <property type="entry name" value="PDZ"/>
    <property type="match status" value="1"/>
</dbReference>
<dbReference type="SMART" id="SM00228">
    <property type="entry name" value="PDZ"/>
    <property type="match status" value="1"/>
</dbReference>
<dbReference type="PRINTS" id="PR00452">
    <property type="entry name" value="SH3DOMAIN"/>
</dbReference>
<evidence type="ECO:0000256" key="4">
    <source>
        <dbReference type="ARBA" id="ARBA00022949"/>
    </source>
</evidence>
<feature type="domain" description="SH3" evidence="7">
    <location>
        <begin position="1808"/>
        <end position="1867"/>
    </location>
</feature>
<dbReference type="SUPFAM" id="SSF50156">
    <property type="entry name" value="PDZ domain-like"/>
    <property type="match status" value="1"/>
</dbReference>
<feature type="compositionally biased region" description="Polar residues" evidence="6">
    <location>
        <begin position="618"/>
        <end position="650"/>
    </location>
</feature>
<feature type="domain" description="PDZ" evidence="8">
    <location>
        <begin position="3"/>
        <end position="85"/>
    </location>
</feature>
<keyword evidence="10" id="KW-1185">Reference proteome</keyword>
<comment type="subcellular location">
    <subcellularLocation>
        <location evidence="1">Cell junction</location>
    </subcellularLocation>
</comment>
<feature type="compositionally biased region" description="Polar residues" evidence="6">
    <location>
        <begin position="953"/>
        <end position="967"/>
    </location>
</feature>
<feature type="compositionally biased region" description="Basic and acidic residues" evidence="6">
    <location>
        <begin position="1511"/>
        <end position="1521"/>
    </location>
</feature>
<dbReference type="Pfam" id="PF00018">
    <property type="entry name" value="SH3_1"/>
    <property type="match status" value="1"/>
</dbReference>
<name>A0A9W2ZR01_BIOGL</name>
<feature type="compositionally biased region" description="Low complexity" evidence="6">
    <location>
        <begin position="719"/>
        <end position="733"/>
    </location>
</feature>
<dbReference type="InterPro" id="IPR036028">
    <property type="entry name" value="SH3-like_dom_sf"/>
</dbReference>
<evidence type="ECO:0000256" key="6">
    <source>
        <dbReference type="SAM" id="MobiDB-lite"/>
    </source>
</evidence>
<dbReference type="InterPro" id="IPR050384">
    <property type="entry name" value="Endophilin_SH3RF"/>
</dbReference>
<proteinExistence type="predicted"/>
<dbReference type="PANTHER" id="PTHR14167:SF116">
    <property type="entry name" value="CAP, ISOFORM AC"/>
    <property type="match status" value="1"/>
</dbReference>
<dbReference type="InterPro" id="IPR003127">
    <property type="entry name" value="SoHo_dom"/>
</dbReference>
<feature type="compositionally biased region" description="Polar residues" evidence="6">
    <location>
        <begin position="922"/>
        <end position="936"/>
    </location>
</feature>
<dbReference type="Pfam" id="PF02208">
    <property type="entry name" value="Sorb"/>
    <property type="match status" value="1"/>
</dbReference>
<feature type="compositionally biased region" description="Polar residues" evidence="6">
    <location>
        <begin position="1569"/>
        <end position="1578"/>
    </location>
</feature>
<dbReference type="Gene3D" id="2.30.42.10">
    <property type="match status" value="1"/>
</dbReference>
<evidence type="ECO:0000313" key="10">
    <source>
        <dbReference type="Proteomes" id="UP001165740"/>
    </source>
</evidence>
<dbReference type="Proteomes" id="UP001165740">
    <property type="component" value="Chromosome 2"/>
</dbReference>
<dbReference type="CDD" id="cd11782">
    <property type="entry name" value="SH3_Sorbs_2"/>
    <property type="match status" value="1"/>
</dbReference>
<feature type="region of interest" description="Disordered" evidence="6">
    <location>
        <begin position="2019"/>
        <end position="2055"/>
    </location>
</feature>
<feature type="compositionally biased region" description="Polar residues" evidence="6">
    <location>
        <begin position="323"/>
        <end position="333"/>
    </location>
</feature>
<dbReference type="SMART" id="SM00459">
    <property type="entry name" value="Sorb"/>
    <property type="match status" value="1"/>
</dbReference>
<feature type="compositionally biased region" description="Low complexity" evidence="6">
    <location>
        <begin position="1644"/>
        <end position="1655"/>
    </location>
</feature>
<feature type="compositionally biased region" description="Low complexity" evidence="6">
    <location>
        <begin position="343"/>
        <end position="353"/>
    </location>
</feature>
<feature type="compositionally biased region" description="Low complexity" evidence="6">
    <location>
        <begin position="419"/>
        <end position="450"/>
    </location>
</feature>
<feature type="compositionally biased region" description="Basic and acidic residues" evidence="6">
    <location>
        <begin position="1418"/>
        <end position="1436"/>
    </location>
</feature>
<dbReference type="InterPro" id="IPR036034">
    <property type="entry name" value="PDZ_sf"/>
</dbReference>
<feature type="region of interest" description="Disordered" evidence="6">
    <location>
        <begin position="381"/>
        <end position="575"/>
    </location>
</feature>
<feature type="compositionally biased region" description="Polar residues" evidence="6">
    <location>
        <begin position="2044"/>
        <end position="2055"/>
    </location>
</feature>
<feature type="domain" description="SoHo" evidence="9">
    <location>
        <begin position="1190"/>
        <end position="1253"/>
    </location>
</feature>
<feature type="compositionally biased region" description="Basic and acidic residues" evidence="6">
    <location>
        <begin position="651"/>
        <end position="663"/>
    </location>
</feature>
<dbReference type="GO" id="GO:0070161">
    <property type="term" value="C:anchoring junction"/>
    <property type="evidence" value="ECO:0007669"/>
    <property type="project" value="UniProtKB-SubCell"/>
</dbReference>
<feature type="compositionally biased region" description="Polar residues" evidence="6">
    <location>
        <begin position="1663"/>
        <end position="1673"/>
    </location>
</feature>
<feature type="compositionally biased region" description="Low complexity" evidence="6">
    <location>
        <begin position="220"/>
        <end position="236"/>
    </location>
</feature>
<reference evidence="11" key="1">
    <citation type="submission" date="2025-08" db="UniProtKB">
        <authorList>
            <consortium name="RefSeq"/>
        </authorList>
    </citation>
    <scope>IDENTIFICATION</scope>
</reference>
<dbReference type="PROSITE" id="PS50831">
    <property type="entry name" value="SOHO"/>
    <property type="match status" value="1"/>
</dbReference>
<dbReference type="SMART" id="SM00326">
    <property type="entry name" value="SH3"/>
    <property type="match status" value="3"/>
</dbReference>
<feature type="compositionally biased region" description="Polar residues" evidence="6">
    <location>
        <begin position="123"/>
        <end position="147"/>
    </location>
</feature>
<dbReference type="InterPro" id="IPR001478">
    <property type="entry name" value="PDZ"/>
</dbReference>
<gene>
    <name evidence="11" type="primary">LOC106077152</name>
</gene>
<feature type="compositionally biased region" description="Polar residues" evidence="6">
    <location>
        <begin position="1525"/>
        <end position="1543"/>
    </location>
</feature>
<evidence type="ECO:0000256" key="1">
    <source>
        <dbReference type="ARBA" id="ARBA00004282"/>
    </source>
</evidence>
<feature type="region of interest" description="Disordered" evidence="6">
    <location>
        <begin position="849"/>
        <end position="1105"/>
    </location>
</feature>
<keyword evidence="4" id="KW-0965">Cell junction</keyword>
<feature type="compositionally biased region" description="Polar residues" evidence="6">
    <location>
        <begin position="1771"/>
        <end position="1798"/>
    </location>
</feature>
<dbReference type="GeneID" id="106077152"/>
<evidence type="ECO:0000256" key="3">
    <source>
        <dbReference type="ARBA" id="ARBA00022737"/>
    </source>
</evidence>